<feature type="non-terminal residue" evidence="1">
    <location>
        <position position="1"/>
    </location>
</feature>
<dbReference type="SUPFAM" id="SSF48264">
    <property type="entry name" value="Cytochrome P450"/>
    <property type="match status" value="1"/>
</dbReference>
<dbReference type="GeneID" id="19304599"/>
<dbReference type="InterPro" id="IPR002401">
    <property type="entry name" value="Cyt_P450_E_grp-I"/>
</dbReference>
<reference evidence="1 2" key="1">
    <citation type="journal article" date="2012" name="Science">
        <title>The Paleozoic origin of enzymatic lignin decomposition reconstructed from 31 fungal genomes.</title>
        <authorList>
            <person name="Floudas D."/>
            <person name="Binder M."/>
            <person name="Riley R."/>
            <person name="Barry K."/>
            <person name="Blanchette R.A."/>
            <person name="Henrissat B."/>
            <person name="Martinez A.T."/>
            <person name="Otillar R."/>
            <person name="Spatafora J.W."/>
            <person name="Yadav J.S."/>
            <person name="Aerts A."/>
            <person name="Benoit I."/>
            <person name="Boyd A."/>
            <person name="Carlson A."/>
            <person name="Copeland A."/>
            <person name="Coutinho P.M."/>
            <person name="de Vries R.P."/>
            <person name="Ferreira P."/>
            <person name="Findley K."/>
            <person name="Foster B."/>
            <person name="Gaskell J."/>
            <person name="Glotzer D."/>
            <person name="Gorecki P."/>
            <person name="Heitman J."/>
            <person name="Hesse C."/>
            <person name="Hori C."/>
            <person name="Igarashi K."/>
            <person name="Jurgens J.A."/>
            <person name="Kallen N."/>
            <person name="Kersten P."/>
            <person name="Kohler A."/>
            <person name="Kuees U."/>
            <person name="Kumar T.K.A."/>
            <person name="Kuo A."/>
            <person name="LaButti K."/>
            <person name="Larrondo L.F."/>
            <person name="Lindquist E."/>
            <person name="Ling A."/>
            <person name="Lombard V."/>
            <person name="Lucas S."/>
            <person name="Lundell T."/>
            <person name="Martin R."/>
            <person name="McLaughlin D.J."/>
            <person name="Morgenstern I."/>
            <person name="Morin E."/>
            <person name="Murat C."/>
            <person name="Nagy L.G."/>
            <person name="Nolan M."/>
            <person name="Ohm R.A."/>
            <person name="Patyshakuliyeva A."/>
            <person name="Rokas A."/>
            <person name="Ruiz-Duenas F.J."/>
            <person name="Sabat G."/>
            <person name="Salamov A."/>
            <person name="Samejima M."/>
            <person name="Schmutz J."/>
            <person name="Slot J.C."/>
            <person name="St John F."/>
            <person name="Stenlid J."/>
            <person name="Sun H."/>
            <person name="Sun S."/>
            <person name="Syed K."/>
            <person name="Tsang A."/>
            <person name="Wiebenga A."/>
            <person name="Young D."/>
            <person name="Pisabarro A."/>
            <person name="Eastwood D.C."/>
            <person name="Martin F."/>
            <person name="Cullen D."/>
            <person name="Grigoriev I.V."/>
            <person name="Hibbett D.S."/>
        </authorList>
    </citation>
    <scope>NUCLEOTIDE SEQUENCE [LARGE SCALE GENOMIC DNA]</scope>
    <source>
        <strain evidence="1 2">ATCC 11539</strain>
    </source>
</reference>
<dbReference type="KEGG" id="gtr:GLOTRDRAFT_14073"/>
<protein>
    <recommendedName>
        <fullName evidence="3">Cytochrome P450</fullName>
    </recommendedName>
</protein>
<feature type="non-terminal residue" evidence="1">
    <location>
        <position position="62"/>
    </location>
</feature>
<evidence type="ECO:0008006" key="3">
    <source>
        <dbReference type="Google" id="ProtNLM"/>
    </source>
</evidence>
<dbReference type="Pfam" id="PF00067">
    <property type="entry name" value="p450"/>
    <property type="match status" value="1"/>
</dbReference>
<accession>S7PPG7</accession>
<dbReference type="RefSeq" id="XP_007871778.1">
    <property type="nucleotide sequence ID" value="XM_007873587.1"/>
</dbReference>
<dbReference type="GO" id="GO:0005506">
    <property type="term" value="F:iron ion binding"/>
    <property type="evidence" value="ECO:0007669"/>
    <property type="project" value="InterPro"/>
</dbReference>
<dbReference type="EMBL" id="KB469652">
    <property type="protein sequence ID" value="EPQ49766.1"/>
    <property type="molecule type" value="Genomic_DNA"/>
</dbReference>
<proteinExistence type="predicted"/>
<gene>
    <name evidence="1" type="ORF">GLOTRDRAFT_14073</name>
</gene>
<dbReference type="HOGENOM" id="CLU_2910285_0_0_1"/>
<dbReference type="GO" id="GO:0004497">
    <property type="term" value="F:monooxygenase activity"/>
    <property type="evidence" value="ECO:0007669"/>
    <property type="project" value="InterPro"/>
</dbReference>
<evidence type="ECO:0000313" key="2">
    <source>
        <dbReference type="Proteomes" id="UP000030669"/>
    </source>
</evidence>
<dbReference type="Gene3D" id="1.10.630.10">
    <property type="entry name" value="Cytochrome P450"/>
    <property type="match status" value="1"/>
</dbReference>
<dbReference type="OMA" id="IQFVPEY"/>
<name>S7PPG7_GLOTA</name>
<dbReference type="AlphaFoldDB" id="S7PPG7"/>
<dbReference type="GO" id="GO:0020037">
    <property type="term" value="F:heme binding"/>
    <property type="evidence" value="ECO:0007669"/>
    <property type="project" value="InterPro"/>
</dbReference>
<evidence type="ECO:0000313" key="1">
    <source>
        <dbReference type="EMBL" id="EPQ49766.1"/>
    </source>
</evidence>
<keyword evidence="2" id="KW-1185">Reference proteome</keyword>
<dbReference type="OrthoDB" id="6692864at2759"/>
<dbReference type="InterPro" id="IPR036396">
    <property type="entry name" value="Cyt_P450_sf"/>
</dbReference>
<dbReference type="Proteomes" id="UP000030669">
    <property type="component" value="Unassembled WGS sequence"/>
</dbReference>
<dbReference type="GO" id="GO:0016705">
    <property type="term" value="F:oxidoreductase activity, acting on paired donors, with incorporation or reduction of molecular oxygen"/>
    <property type="evidence" value="ECO:0007669"/>
    <property type="project" value="InterPro"/>
</dbReference>
<dbReference type="InterPro" id="IPR001128">
    <property type="entry name" value="Cyt_P450"/>
</dbReference>
<dbReference type="PRINTS" id="PR00463">
    <property type="entry name" value="EP450I"/>
</dbReference>
<organism evidence="1 2">
    <name type="scientific">Gloeophyllum trabeum (strain ATCC 11539 / FP-39264 / Madison 617)</name>
    <name type="common">Brown rot fungus</name>
    <dbReference type="NCBI Taxonomy" id="670483"/>
    <lineage>
        <taxon>Eukaryota</taxon>
        <taxon>Fungi</taxon>
        <taxon>Dikarya</taxon>
        <taxon>Basidiomycota</taxon>
        <taxon>Agaricomycotina</taxon>
        <taxon>Agaricomycetes</taxon>
        <taxon>Gloeophyllales</taxon>
        <taxon>Gloeophyllaceae</taxon>
        <taxon>Gloeophyllum</taxon>
    </lineage>
</organism>
<sequence length="62" mass="7002">DAFIPFSAGPANCVGRPFALLTLRMVVAHLMQSFDMKLEPSHSLEQYEHNLCDFFILQHGPL</sequence>